<dbReference type="InterPro" id="IPR028889">
    <property type="entry name" value="USP"/>
</dbReference>
<dbReference type="GO" id="GO:0004843">
    <property type="term" value="F:cysteine-type deubiquitinase activity"/>
    <property type="evidence" value="ECO:0007669"/>
    <property type="project" value="UniProtKB-UniRule"/>
</dbReference>
<evidence type="ECO:0000313" key="10">
    <source>
        <dbReference type="EMBL" id="TCD67558.1"/>
    </source>
</evidence>
<name>A0A4R0RUV4_9APHY</name>
<dbReference type="GO" id="GO:0006508">
    <property type="term" value="P:proteolysis"/>
    <property type="evidence" value="ECO:0007669"/>
    <property type="project" value="UniProtKB-KW"/>
</dbReference>
<dbReference type="OrthoDB" id="420187at2759"/>
<feature type="region of interest" description="Disordered" evidence="8">
    <location>
        <begin position="430"/>
        <end position="705"/>
    </location>
</feature>
<dbReference type="InterPro" id="IPR001394">
    <property type="entry name" value="Peptidase_C19_UCH"/>
</dbReference>
<evidence type="ECO:0000256" key="6">
    <source>
        <dbReference type="ARBA" id="ARBA00022807"/>
    </source>
</evidence>
<dbReference type="GO" id="GO:0005829">
    <property type="term" value="C:cytosol"/>
    <property type="evidence" value="ECO:0007669"/>
    <property type="project" value="TreeGrafter"/>
</dbReference>
<evidence type="ECO:0000256" key="5">
    <source>
        <dbReference type="ARBA" id="ARBA00022801"/>
    </source>
</evidence>
<keyword evidence="5 7" id="KW-0378">Hydrolase</keyword>
<protein>
    <recommendedName>
        <fullName evidence="7">Ubiquitin carboxyl-terminal hydrolase</fullName>
        <ecNumber evidence="7">3.4.19.12</ecNumber>
    </recommendedName>
</protein>
<dbReference type="InterPro" id="IPR050164">
    <property type="entry name" value="Peptidase_C19"/>
</dbReference>
<dbReference type="InterPro" id="IPR038765">
    <property type="entry name" value="Papain-like_cys_pep_sf"/>
</dbReference>
<dbReference type="PROSITE" id="PS50235">
    <property type="entry name" value="USP_3"/>
    <property type="match status" value="1"/>
</dbReference>
<keyword evidence="3 7" id="KW-0645">Protease</keyword>
<dbReference type="PROSITE" id="PS00972">
    <property type="entry name" value="USP_1"/>
    <property type="match status" value="1"/>
</dbReference>
<feature type="compositionally biased region" description="Low complexity" evidence="8">
    <location>
        <begin position="505"/>
        <end position="525"/>
    </location>
</feature>
<dbReference type="Proteomes" id="UP000292702">
    <property type="component" value="Unassembled WGS sequence"/>
</dbReference>
<evidence type="ECO:0000313" key="11">
    <source>
        <dbReference type="Proteomes" id="UP000292702"/>
    </source>
</evidence>
<keyword evidence="6 7" id="KW-0788">Thiol protease</keyword>
<evidence type="ECO:0000259" key="9">
    <source>
        <dbReference type="PROSITE" id="PS50235"/>
    </source>
</evidence>
<dbReference type="SUPFAM" id="SSF54001">
    <property type="entry name" value="Cysteine proteinases"/>
    <property type="match status" value="1"/>
</dbReference>
<comment type="similarity">
    <text evidence="2 7">Belongs to the peptidase C19 family.</text>
</comment>
<dbReference type="Pfam" id="PF00443">
    <property type="entry name" value="UCH"/>
    <property type="match status" value="1"/>
</dbReference>
<dbReference type="EC" id="3.4.19.12" evidence="7"/>
<dbReference type="STRING" id="92696.A0A4R0RUV4"/>
<dbReference type="PANTHER" id="PTHR24006:SF758">
    <property type="entry name" value="UBIQUITIN CARBOXYL-TERMINAL HYDROLASE 36"/>
    <property type="match status" value="1"/>
</dbReference>
<feature type="compositionally biased region" description="Polar residues" evidence="8">
    <location>
        <begin position="526"/>
        <end position="540"/>
    </location>
</feature>
<keyword evidence="11" id="KW-1185">Reference proteome</keyword>
<proteinExistence type="inferred from homology"/>
<dbReference type="GO" id="GO:0005634">
    <property type="term" value="C:nucleus"/>
    <property type="evidence" value="ECO:0007669"/>
    <property type="project" value="TreeGrafter"/>
</dbReference>
<evidence type="ECO:0000256" key="1">
    <source>
        <dbReference type="ARBA" id="ARBA00000707"/>
    </source>
</evidence>
<dbReference type="GO" id="GO:0016579">
    <property type="term" value="P:protein deubiquitination"/>
    <property type="evidence" value="ECO:0007669"/>
    <property type="project" value="InterPro"/>
</dbReference>
<feature type="compositionally biased region" description="Basic residues" evidence="8">
    <location>
        <begin position="696"/>
        <end position="705"/>
    </location>
</feature>
<dbReference type="EMBL" id="RWJN01000093">
    <property type="protein sequence ID" value="TCD67558.1"/>
    <property type="molecule type" value="Genomic_DNA"/>
</dbReference>
<feature type="domain" description="USP" evidence="9">
    <location>
        <begin position="120"/>
        <end position="421"/>
    </location>
</feature>
<sequence>MIATQLYPPPTFTENRDRDAAQYLPAKDVESFKKLLPPPIEFVEGSSSGTLAIGEGKYQPINGTPSTLPQNDATSNARPSQPPPSTPSSTAAPQAPSGPAKSLWTRPIDTTWPNSAKTGCGLNNTGNTCFLNSALQCLIHTPPLVRILSTHNQSDPCSVKKGAFCMACALRSLMSECFSRRAPTTPYQISSKLSEIAKHMRRGRQEDSHEFLRYAIDALQKACLAGYPPKLDHKIAVTTWVHKIFGGKLRSRVTCLSCGYNSDTFDDMLDLSVDIFGSDSLQKALRKFVAVDHLKGADKYKCDKCKKHVSADKSFTVHEAPAVLSVHLKRFTPMGRKMGQIVRYDDQLSLQPVMSEGQFGPTYSLYGVISHAGGGPNSGHYYAHVKSSNGQWFEMNDESVTRVPGAPTSMKNAYILFYLRNKGQTLEAAVSAPSATPKKLLPSPVMRTNVVAGMKKRRIDDDEDDKPPASKPFIGPRLPSPAPDRERASSPPEAKKQRPNPPDPQAQLLKQKIAAASSQTQTSSQGVPQSPTKALLSLSQYKDDSDDSDDDVGEKVDKSADKMDEDKPESSVPPPAPSTSTGAPPNSPTLPSPALTEPSLPALTSSATASSSSVVSASSFYSTAGSKMKGKDRDTSSAEDLSTWAKTPITPPSHQKRPLGGSSVNRYSTGNPFSSRLTGSNNLKQQRDGALGSVTKRMKKRSMAV</sequence>
<dbReference type="FunFam" id="3.90.70.10:FF:000119">
    <property type="entry name" value="Ubiquitin specific peptidase 36"/>
    <property type="match status" value="1"/>
</dbReference>
<feature type="region of interest" description="Disordered" evidence="8">
    <location>
        <begin position="1"/>
        <end position="24"/>
    </location>
</feature>
<feature type="compositionally biased region" description="Polar residues" evidence="8">
    <location>
        <begin position="662"/>
        <end position="684"/>
    </location>
</feature>
<comment type="caution">
    <text evidence="10">The sequence shown here is derived from an EMBL/GenBank/DDBJ whole genome shotgun (WGS) entry which is preliminary data.</text>
</comment>
<evidence type="ECO:0000256" key="7">
    <source>
        <dbReference type="RuleBase" id="RU366025"/>
    </source>
</evidence>
<feature type="compositionally biased region" description="Low complexity" evidence="8">
    <location>
        <begin position="87"/>
        <end position="100"/>
    </location>
</feature>
<dbReference type="InterPro" id="IPR018200">
    <property type="entry name" value="USP_CS"/>
</dbReference>
<dbReference type="Gene3D" id="3.90.70.10">
    <property type="entry name" value="Cysteine proteinases"/>
    <property type="match status" value="1"/>
</dbReference>
<evidence type="ECO:0000256" key="3">
    <source>
        <dbReference type="ARBA" id="ARBA00022670"/>
    </source>
</evidence>
<dbReference type="AlphaFoldDB" id="A0A4R0RUV4"/>
<evidence type="ECO:0000256" key="2">
    <source>
        <dbReference type="ARBA" id="ARBA00009085"/>
    </source>
</evidence>
<evidence type="ECO:0000256" key="4">
    <source>
        <dbReference type="ARBA" id="ARBA00022786"/>
    </source>
</evidence>
<feature type="compositionally biased region" description="Basic and acidic residues" evidence="8">
    <location>
        <begin position="553"/>
        <end position="569"/>
    </location>
</feature>
<comment type="catalytic activity">
    <reaction evidence="1 7">
        <text>Thiol-dependent hydrolysis of ester, thioester, amide, peptide and isopeptide bonds formed by the C-terminal Gly of ubiquitin (a 76-residue protein attached to proteins as an intracellular targeting signal).</text>
        <dbReference type="EC" id="3.4.19.12"/>
    </reaction>
</comment>
<dbReference type="PANTHER" id="PTHR24006">
    <property type="entry name" value="UBIQUITIN CARBOXYL-TERMINAL HYDROLASE"/>
    <property type="match status" value="1"/>
</dbReference>
<feature type="region of interest" description="Disordered" evidence="8">
    <location>
        <begin position="39"/>
        <end position="108"/>
    </location>
</feature>
<gene>
    <name evidence="10" type="ORF">EIP91_012255</name>
</gene>
<feature type="compositionally biased region" description="Low complexity" evidence="8">
    <location>
        <begin position="598"/>
        <end position="619"/>
    </location>
</feature>
<evidence type="ECO:0000256" key="8">
    <source>
        <dbReference type="SAM" id="MobiDB-lite"/>
    </source>
</evidence>
<feature type="compositionally biased region" description="Polar residues" evidence="8">
    <location>
        <begin position="61"/>
        <end position="76"/>
    </location>
</feature>
<dbReference type="PROSITE" id="PS00973">
    <property type="entry name" value="USP_2"/>
    <property type="match status" value="1"/>
</dbReference>
<feature type="compositionally biased region" description="Basic and acidic residues" evidence="8">
    <location>
        <begin position="483"/>
        <end position="496"/>
    </location>
</feature>
<keyword evidence="4 7" id="KW-0833">Ubl conjugation pathway</keyword>
<accession>A0A4R0RUV4</accession>
<reference evidence="10 11" key="1">
    <citation type="submission" date="2018-11" db="EMBL/GenBank/DDBJ databases">
        <title>Genome assembly of Steccherinum ochraceum LE-BIN_3174, the white-rot fungus of the Steccherinaceae family (The Residual Polyporoid clade, Polyporales, Basidiomycota).</title>
        <authorList>
            <person name="Fedorova T.V."/>
            <person name="Glazunova O.A."/>
            <person name="Landesman E.O."/>
            <person name="Moiseenko K.V."/>
            <person name="Psurtseva N.V."/>
            <person name="Savinova O.S."/>
            <person name="Shakhova N.V."/>
            <person name="Tyazhelova T.V."/>
            <person name="Vasina D.V."/>
        </authorList>
    </citation>
    <scope>NUCLEOTIDE SEQUENCE [LARGE SCALE GENOMIC DNA]</scope>
    <source>
        <strain evidence="10 11">LE-BIN_3174</strain>
    </source>
</reference>
<organism evidence="10 11">
    <name type="scientific">Steccherinum ochraceum</name>
    <dbReference type="NCBI Taxonomy" id="92696"/>
    <lineage>
        <taxon>Eukaryota</taxon>
        <taxon>Fungi</taxon>
        <taxon>Dikarya</taxon>
        <taxon>Basidiomycota</taxon>
        <taxon>Agaricomycotina</taxon>
        <taxon>Agaricomycetes</taxon>
        <taxon>Polyporales</taxon>
        <taxon>Steccherinaceae</taxon>
        <taxon>Steccherinum</taxon>
    </lineage>
</organism>